<dbReference type="SMART" id="SM00181">
    <property type="entry name" value="EGF"/>
    <property type="match status" value="9"/>
</dbReference>
<keyword evidence="9" id="KW-1185">Reference proteome</keyword>
<dbReference type="Proteomes" id="UP001159405">
    <property type="component" value="Unassembled WGS sequence"/>
</dbReference>
<keyword evidence="3 5" id="KW-1015">Disulfide bond</keyword>
<feature type="disulfide bond" evidence="5">
    <location>
        <begin position="1307"/>
        <end position="1316"/>
    </location>
</feature>
<feature type="domain" description="EGF-like" evidence="6">
    <location>
        <begin position="1356"/>
        <end position="1391"/>
    </location>
</feature>
<keyword evidence="2" id="KW-0677">Repeat</keyword>
<feature type="disulfide bond" evidence="5">
    <location>
        <begin position="1360"/>
        <end position="1370"/>
    </location>
</feature>
<dbReference type="PROSITE" id="PS50026">
    <property type="entry name" value="EGF_3"/>
    <property type="match status" value="7"/>
</dbReference>
<feature type="domain" description="EGF-like" evidence="6">
    <location>
        <begin position="1282"/>
        <end position="1317"/>
    </location>
</feature>
<dbReference type="PANTHER" id="PTHR24049">
    <property type="entry name" value="CRUMBS FAMILY MEMBER"/>
    <property type="match status" value="1"/>
</dbReference>
<dbReference type="SMART" id="SM00179">
    <property type="entry name" value="EGF_CA"/>
    <property type="match status" value="7"/>
</dbReference>
<comment type="caution">
    <text evidence="5">Lacks conserved residue(s) required for the propagation of feature annotation.</text>
</comment>
<dbReference type="Pfam" id="PF12661">
    <property type="entry name" value="hEGF"/>
    <property type="match status" value="4"/>
</dbReference>
<feature type="disulfide bond" evidence="5">
    <location>
        <begin position="1249"/>
        <end position="1259"/>
    </location>
</feature>
<dbReference type="InterPro" id="IPR003886">
    <property type="entry name" value="NIDO_dom"/>
</dbReference>
<feature type="disulfide bond" evidence="5">
    <location>
        <begin position="1270"/>
        <end position="1279"/>
    </location>
</feature>
<evidence type="ECO:0000256" key="4">
    <source>
        <dbReference type="ARBA" id="ARBA00023180"/>
    </source>
</evidence>
<feature type="domain" description="EGF-like" evidence="6">
    <location>
        <begin position="1205"/>
        <end position="1243"/>
    </location>
</feature>
<feature type="disulfide bond" evidence="5">
    <location>
        <begin position="1381"/>
        <end position="1390"/>
    </location>
</feature>
<dbReference type="InterPro" id="IPR013032">
    <property type="entry name" value="EGF-like_CS"/>
</dbReference>
<evidence type="ECO:0000256" key="2">
    <source>
        <dbReference type="ARBA" id="ARBA00022737"/>
    </source>
</evidence>
<name>A0ABN8MW74_9CNID</name>
<comment type="caution">
    <text evidence="8">The sequence shown here is derived from an EMBL/GenBank/DDBJ whole genome shotgun (WGS) entry which is preliminary data.</text>
</comment>
<dbReference type="Pfam" id="PF00008">
    <property type="entry name" value="EGF"/>
    <property type="match status" value="1"/>
</dbReference>
<evidence type="ECO:0000256" key="1">
    <source>
        <dbReference type="ARBA" id="ARBA00022536"/>
    </source>
</evidence>
<dbReference type="PROSITE" id="PS00022">
    <property type="entry name" value="EGF_1"/>
    <property type="match status" value="7"/>
</dbReference>
<feature type="disulfide bond" evidence="5">
    <location>
        <begin position="1286"/>
        <end position="1296"/>
    </location>
</feature>
<dbReference type="InterPro" id="IPR018097">
    <property type="entry name" value="EGF_Ca-bd_CS"/>
</dbReference>
<feature type="domain" description="EGF-like" evidence="6">
    <location>
        <begin position="1430"/>
        <end position="1465"/>
    </location>
</feature>
<dbReference type="Pfam" id="PF06119">
    <property type="entry name" value="NIDO"/>
    <property type="match status" value="1"/>
</dbReference>
<dbReference type="CDD" id="cd00054">
    <property type="entry name" value="EGF_CA"/>
    <property type="match status" value="5"/>
</dbReference>
<evidence type="ECO:0000313" key="9">
    <source>
        <dbReference type="Proteomes" id="UP001159405"/>
    </source>
</evidence>
<dbReference type="EMBL" id="CALNXK010000004">
    <property type="protein sequence ID" value="CAH3035706.1"/>
    <property type="molecule type" value="Genomic_DNA"/>
</dbReference>
<dbReference type="SUPFAM" id="SSF57196">
    <property type="entry name" value="EGF/Laminin"/>
    <property type="match status" value="1"/>
</dbReference>
<gene>
    <name evidence="8" type="ORF">PLOB_00031121</name>
</gene>
<proteinExistence type="predicted"/>
<dbReference type="PROSITE" id="PS51220">
    <property type="entry name" value="NIDO"/>
    <property type="match status" value="1"/>
</dbReference>
<dbReference type="InterPro" id="IPR058727">
    <property type="entry name" value="Helical_Vwde"/>
</dbReference>
<dbReference type="InterPro" id="IPR001881">
    <property type="entry name" value="EGF-like_Ca-bd_dom"/>
</dbReference>
<feature type="disulfide bond" evidence="5">
    <location>
        <begin position="1233"/>
        <end position="1242"/>
    </location>
</feature>
<dbReference type="SUPFAM" id="SSF57184">
    <property type="entry name" value="Growth factor receptor domain"/>
    <property type="match status" value="2"/>
</dbReference>
<sequence length="1516" mass="167672">MKVIKFLAPPLLLFIWGDIVVLEAIKVKNFYPFGQSEGDQIVPPNDDGSSGKVPISFPFPFFGQDHLSLFINTNGVISFLTNVNQYTPDRFPLGDRRRLVAPFWADVDTTVAGKVFYRETSDINLLKKATADVTTIYVRCKSFRAAWLLIATWYEVAFFGATGNYTSKRNTFQAVLVTNGRNSFVIFNYDKLTWTTGTASSGNSSGHGGKPAQAGFNGGDGLRYFNIPGSGTHQVLDLSHQSNVGIPGRWIYRIDSKAGDCSNNGTIKPCGYGQVYLMNQCVAAPAEFNRDFLGEPTITHYQPDQHSAEVALKCEVQVNDFIRSWTNVTYQITWYSEGKHLKTDNSICARLPAPPLGSTIIPDYDSPCLNNGRPLFSRLEGMEYRLNRLISCNVTARHFRSPLSPWCIPKTVGKPFFAGIKVSPSVLTVEECSNNEFTFSITPTIPVGTMPHTDHLKISFFLPPRILLQNSNCNVEIRDKQTVTVRVIAQCTDSTKQATNIDKVIIPEIRDPHSGFWNRDIHLPAVWLSVKAAHEIHKCRTYTDPHYIPLPVRSSSGSWDSRSSFTFMGHGDFVLYKNTERNFEVHTRQWACGGSGTLVTCNCGLVLRDHNDVIEFNCCNEHLRYDRVTPIRVKVRSKQRLSPGISITQTQMSFYAQYKVLFPSGVKVTVYRNNYGINIDLYTPRAKQRANESGLCLYDDQVEPDVKQYGHRFRLNHGESFFDVLPTPINDAGVRYDIPCSCDKQDEQGNPECKKKLPTHYFNILDQQGRVVVPSGPGGPGRKKRNVEDSDDLTDEDFDLFQRANFGSGVHNRLRRAAPAISRFSKKNATHYCRKLIADTNIGKSCAKVGSNVQALVNSCSIDLELTGDTSFALSAVTLLMNECGEIIGRNMSSYVNESSEEEPEIPPEISEIVENLCPSDCTFNGRCVNRTCICNHGFTANDCSISIYQIPDISMLQGDGLCDKRKRPCKKVSVMGSGFLNSTNMTCHVKEFTVTNSSWTPKQTEIRTTGVITDLVLAECHLPESPVRPGYYHEVTSGTPAAGLVISMSNDGEHKSPRNLTFISYDSACMTCNVTTGCVLKKNSCFINNYCFATNEANPINWCQQCIPNMSERTWTKRQVNLPPQFLSTNQYYALSQEDLELGIDVSDPEGMPVTLTLTDGSPTKAVMRDNILLWNATDDANTRFSLKATDACGAVSSLNITVNVVACQCQNGSCVPHRNKPRGSGFYECNCIPGFTGAKCETNIDDCQSYPCLQGYCIDEVNQFKCICNRGYVGKKCEIDYDDCAVSACAHGNCTDYPGTYRCACDSGYGGQNCSIDINECQSSPCRHGTCVDQINGYKCQCQPGYTGIDCDVDIDECQSSPCINGTCSDMVNNYSCQCQPGYTGYNCSFEIDECQSSPCINGSCTDMLNAFVCTCQSGFTGLRCEVNINDCPSSGCGNGTCIDLIENYTCQCNVGFAGESCNIVIRNCSNNSCFHGVRCIQLENTIACGPCPTGYTGDGKHCKDIDHCINATC</sequence>
<dbReference type="InterPro" id="IPR000152">
    <property type="entry name" value="EGF-type_Asp/Asn_hydroxyl_site"/>
</dbReference>
<feature type="disulfide bond" evidence="5">
    <location>
        <begin position="1418"/>
        <end position="1427"/>
    </location>
</feature>
<feature type="domain" description="NIDO" evidence="7">
    <location>
        <begin position="102"/>
        <end position="257"/>
    </location>
</feature>
<dbReference type="PROSITE" id="PS01187">
    <property type="entry name" value="EGF_CA"/>
    <property type="match status" value="3"/>
</dbReference>
<keyword evidence="1 5" id="KW-0245">EGF-like domain</keyword>
<organism evidence="8 9">
    <name type="scientific">Porites lobata</name>
    <dbReference type="NCBI Taxonomy" id="104759"/>
    <lineage>
        <taxon>Eukaryota</taxon>
        <taxon>Metazoa</taxon>
        <taxon>Cnidaria</taxon>
        <taxon>Anthozoa</taxon>
        <taxon>Hexacorallia</taxon>
        <taxon>Scleractinia</taxon>
        <taxon>Fungiina</taxon>
        <taxon>Poritidae</taxon>
        <taxon>Porites</taxon>
    </lineage>
</organism>
<dbReference type="InterPro" id="IPR009030">
    <property type="entry name" value="Growth_fac_rcpt_cys_sf"/>
</dbReference>
<dbReference type="InterPro" id="IPR051022">
    <property type="entry name" value="Notch_Cell-Fate_Det"/>
</dbReference>
<protein>
    <submittedName>
        <fullName evidence="8">Uncharacterized protein</fullName>
    </submittedName>
</protein>
<evidence type="ECO:0000259" key="7">
    <source>
        <dbReference type="PROSITE" id="PS51220"/>
    </source>
</evidence>
<accession>A0ABN8MW74</accession>
<evidence type="ECO:0000313" key="8">
    <source>
        <dbReference type="EMBL" id="CAH3035706.1"/>
    </source>
</evidence>
<feature type="disulfide bond" evidence="5">
    <location>
        <begin position="1455"/>
        <end position="1464"/>
    </location>
</feature>
<feature type="disulfide bond" evidence="5">
    <location>
        <begin position="1344"/>
        <end position="1353"/>
    </location>
</feature>
<dbReference type="SMART" id="SM00539">
    <property type="entry name" value="NIDO"/>
    <property type="match status" value="1"/>
</dbReference>
<evidence type="ECO:0000256" key="3">
    <source>
        <dbReference type="ARBA" id="ARBA00023157"/>
    </source>
</evidence>
<evidence type="ECO:0000256" key="5">
    <source>
        <dbReference type="PROSITE-ProRule" id="PRU00076"/>
    </source>
</evidence>
<dbReference type="PROSITE" id="PS00010">
    <property type="entry name" value="ASX_HYDROXYL"/>
    <property type="match status" value="6"/>
</dbReference>
<dbReference type="InterPro" id="IPR000742">
    <property type="entry name" value="EGF"/>
</dbReference>
<feature type="disulfide bond" evidence="5">
    <location>
        <begin position="1434"/>
        <end position="1444"/>
    </location>
</feature>
<feature type="disulfide bond" evidence="5">
    <location>
        <begin position="1323"/>
        <end position="1333"/>
    </location>
</feature>
<reference evidence="8 9" key="1">
    <citation type="submission" date="2022-05" db="EMBL/GenBank/DDBJ databases">
        <authorList>
            <consortium name="Genoscope - CEA"/>
            <person name="William W."/>
        </authorList>
    </citation>
    <scope>NUCLEOTIDE SEQUENCE [LARGE SCALE GENOMIC DNA]</scope>
</reference>
<feature type="domain" description="EGF-like" evidence="6">
    <location>
        <begin position="1319"/>
        <end position="1354"/>
    </location>
</feature>
<dbReference type="Gene3D" id="2.10.25.10">
    <property type="entry name" value="Laminin"/>
    <property type="match status" value="9"/>
</dbReference>
<dbReference type="PROSITE" id="PS01186">
    <property type="entry name" value="EGF_2"/>
    <property type="match status" value="7"/>
</dbReference>
<keyword evidence="4" id="KW-0325">Glycoprotein</keyword>
<feature type="disulfide bond" evidence="5">
    <location>
        <begin position="1397"/>
        <end position="1407"/>
    </location>
</feature>
<dbReference type="Pfam" id="PF26129">
    <property type="entry name" value="Vwde"/>
    <property type="match status" value="1"/>
</dbReference>
<evidence type="ECO:0000259" key="6">
    <source>
        <dbReference type="PROSITE" id="PS50026"/>
    </source>
</evidence>
<feature type="domain" description="EGF-like" evidence="6">
    <location>
        <begin position="1393"/>
        <end position="1428"/>
    </location>
</feature>
<feature type="domain" description="EGF-like" evidence="6">
    <location>
        <begin position="1245"/>
        <end position="1280"/>
    </location>
</feature>